<organism evidence="1 2">
    <name type="scientific">Legionella lytica</name>
    <dbReference type="NCBI Taxonomy" id="96232"/>
    <lineage>
        <taxon>Bacteria</taxon>
        <taxon>Pseudomonadati</taxon>
        <taxon>Pseudomonadota</taxon>
        <taxon>Gammaproteobacteria</taxon>
        <taxon>Legionellales</taxon>
        <taxon>Legionellaceae</taxon>
        <taxon>Legionella</taxon>
    </lineage>
</organism>
<evidence type="ECO:0000313" key="1">
    <source>
        <dbReference type="EMBL" id="MFJ1270168.1"/>
    </source>
</evidence>
<comment type="caution">
    <text evidence="1">The sequence shown here is derived from an EMBL/GenBank/DDBJ whole genome shotgun (WGS) entry which is preliminary data.</text>
</comment>
<dbReference type="EMBL" id="JBGORX010000014">
    <property type="protein sequence ID" value="MFJ1270168.1"/>
    <property type="molecule type" value="Genomic_DNA"/>
</dbReference>
<name>A0ABW8DBR4_9GAMM</name>
<evidence type="ECO:0000313" key="2">
    <source>
        <dbReference type="Proteomes" id="UP001615550"/>
    </source>
</evidence>
<dbReference type="Proteomes" id="UP001615550">
    <property type="component" value="Unassembled WGS sequence"/>
</dbReference>
<gene>
    <name evidence="1" type="ORF">ACD661_16560</name>
</gene>
<protein>
    <submittedName>
        <fullName evidence="1">Uncharacterized protein</fullName>
    </submittedName>
</protein>
<accession>A0ABW8DBR4</accession>
<reference evidence="1 2" key="1">
    <citation type="submission" date="2024-08" db="EMBL/GenBank/DDBJ databases">
        <title>Draft Genome Sequence of Legionella lytica strain DSB2004, Isolated From a Fire Sprinkler System.</title>
        <authorList>
            <person name="Everhart A.D."/>
            <person name="Kidane D.T."/>
            <person name="Farone A.L."/>
            <person name="Farone M.B."/>
        </authorList>
    </citation>
    <scope>NUCLEOTIDE SEQUENCE [LARGE SCALE GENOMIC DNA]</scope>
    <source>
        <strain evidence="1 2">DSB2004</strain>
    </source>
</reference>
<sequence length="410" mass="46667">MHSQNYVADRFFRKSLRQKFEKKQLKENSQITIRDLVVLPENYKLSYGESKNIQKLSSDKENTSYTRLVDHIECLAEIVNQTHQNAYCKSTDNGNFYIKKDYTNHITRLSLNEFSLYTSKPLSLAEFCKFIEKLKEVAGNCHENVHLVLSSFSVVDKDLLNVVVYLQGGKESKINIITKSSASAGDVNYDGAYGLFSQQKYRSNMPSRYIAGESEFSSVISNNSVFHVQTYGGAHYTQAIDICSDHDNKHSRKLLLQDLNVNKARQLIPKQSDQILTANSIWSCDSSKITPNIVHVDPYPYLHLMGPSIPLDEVGPFLLSSSLLKSKEYPSMILIKPTDQNNDEAIERPLSQGQITISNPPFGANYRISFHKERVLKGYVPDIASKVDKFNQIIIEKQIEDFIATRYNLP</sequence>
<proteinExistence type="predicted"/>
<keyword evidence="2" id="KW-1185">Reference proteome</keyword>
<dbReference type="RefSeq" id="WP_400188952.1">
    <property type="nucleotide sequence ID" value="NZ_JBGORX010000014.1"/>
</dbReference>